<evidence type="ECO:0000256" key="7">
    <source>
        <dbReference type="ARBA" id="ARBA00023065"/>
    </source>
</evidence>
<dbReference type="PANTHER" id="PTHR42643">
    <property type="entry name" value="IONOTROPIC RECEPTOR 20A-RELATED"/>
    <property type="match status" value="1"/>
</dbReference>
<organism evidence="15 16">
    <name type="scientific">Coptotermes formosanus</name>
    <name type="common">Formosan subterranean termite</name>
    <dbReference type="NCBI Taxonomy" id="36987"/>
    <lineage>
        <taxon>Eukaryota</taxon>
        <taxon>Metazoa</taxon>
        <taxon>Ecdysozoa</taxon>
        <taxon>Arthropoda</taxon>
        <taxon>Hexapoda</taxon>
        <taxon>Insecta</taxon>
        <taxon>Pterygota</taxon>
        <taxon>Neoptera</taxon>
        <taxon>Polyneoptera</taxon>
        <taxon>Dictyoptera</taxon>
        <taxon>Blattodea</taxon>
        <taxon>Blattoidea</taxon>
        <taxon>Termitoidae</taxon>
        <taxon>Rhinotermitidae</taxon>
        <taxon>Coptotermes</taxon>
    </lineage>
</organism>
<dbReference type="InterPro" id="IPR052192">
    <property type="entry name" value="Insect_Ionotropic_Sensory_Rcpt"/>
</dbReference>
<dbReference type="AlphaFoldDB" id="A0A6L2PK77"/>
<keyword evidence="16" id="KW-1185">Reference proteome</keyword>
<evidence type="ECO:0000256" key="9">
    <source>
        <dbReference type="ARBA" id="ARBA00023170"/>
    </source>
</evidence>
<name>A0A6L2PK77_COPFO</name>
<dbReference type="Pfam" id="PF10613">
    <property type="entry name" value="Lig_chan-Glu_bd"/>
    <property type="match status" value="1"/>
</dbReference>
<keyword evidence="9" id="KW-0675">Receptor</keyword>
<evidence type="ECO:0000256" key="5">
    <source>
        <dbReference type="ARBA" id="ARBA00022692"/>
    </source>
</evidence>
<keyword evidence="11" id="KW-1071">Ligand-gated ion channel</keyword>
<evidence type="ECO:0000259" key="13">
    <source>
        <dbReference type="Pfam" id="PF00060"/>
    </source>
</evidence>
<comment type="similarity">
    <text evidence="2">Belongs to the glutamate-gated ion channel (TC 1.A.10.1) family.</text>
</comment>
<gene>
    <name evidence="15" type="ORF">Cfor_05508</name>
</gene>
<keyword evidence="6" id="KW-1133">Transmembrane helix</keyword>
<keyword evidence="7" id="KW-0406">Ion transport</keyword>
<keyword evidence="10" id="KW-0325">Glycoprotein</keyword>
<sequence length="505" mass="57060">MMYQVLQSPVTTVAYRGCKGHVTVADTETDVLELFSNRKPNSENRLVIMVLNTISSLLEHSTIFGDADVTLISVNKMYRLVVSKMCRYFQEITNEREIFPRETNSLPDFMGRTLQVGTFACPPFSFGTARNMSYLTKEDIDKGSLDGIEMLAFLELSKRLNITWQIHESPDNWGRFNNGTWTGGLMGGLASRNLDAAFCALWIVEEQMAVMDYIVPWNQICNTFLVPRQGVTLTWRSILLTLDATVWGMLVFSTIITSLALCNLIHLRQLIFQPPVKPQKYERLDTSCLELVGMLALAYSPPSGSDLGNTRPVISSWFVLTLLVTTAYSCGLVSHLTAPSNNPPLDSVKDLVKAGLHWGHTYFPTVGIIFEKNNIWHEEFIRRFILLDNAEHSKMMKLGKHAVFGYKLEAGARYFLPTETIEMEDWKSMRVMKECMSRFFISLGIAKNSPYTAAFSEGLSRLIEAGIMEKWQTDVIMRRGNSNVSSVFFENHNSIDSDGPLKLSL</sequence>
<evidence type="ECO:0000259" key="14">
    <source>
        <dbReference type="Pfam" id="PF10613"/>
    </source>
</evidence>
<dbReference type="GO" id="GO:0050906">
    <property type="term" value="P:detection of stimulus involved in sensory perception"/>
    <property type="evidence" value="ECO:0007669"/>
    <property type="project" value="UniProtKB-ARBA"/>
</dbReference>
<dbReference type="GO" id="GO:0005886">
    <property type="term" value="C:plasma membrane"/>
    <property type="evidence" value="ECO:0007669"/>
    <property type="project" value="UniProtKB-SubCell"/>
</dbReference>
<dbReference type="SUPFAM" id="SSF53850">
    <property type="entry name" value="Periplasmic binding protein-like II"/>
    <property type="match status" value="1"/>
</dbReference>
<dbReference type="Gene3D" id="3.40.190.10">
    <property type="entry name" value="Periplasmic binding protein-like II"/>
    <property type="match status" value="1"/>
</dbReference>
<evidence type="ECO:0000313" key="15">
    <source>
        <dbReference type="EMBL" id="GFG32949.1"/>
    </source>
</evidence>
<dbReference type="EMBL" id="BLKM01000391">
    <property type="protein sequence ID" value="GFG32949.1"/>
    <property type="molecule type" value="Genomic_DNA"/>
</dbReference>
<feature type="non-terminal residue" evidence="15">
    <location>
        <position position="505"/>
    </location>
</feature>
<keyword evidence="5" id="KW-0812">Transmembrane</keyword>
<dbReference type="Gene3D" id="1.10.287.70">
    <property type="match status" value="1"/>
</dbReference>
<comment type="caution">
    <text evidence="15">The sequence shown here is derived from an EMBL/GenBank/DDBJ whole genome shotgun (WGS) entry which is preliminary data.</text>
</comment>
<dbReference type="Pfam" id="PF00060">
    <property type="entry name" value="Lig_chan"/>
    <property type="match status" value="1"/>
</dbReference>
<evidence type="ECO:0000313" key="16">
    <source>
        <dbReference type="Proteomes" id="UP000502823"/>
    </source>
</evidence>
<evidence type="ECO:0000256" key="1">
    <source>
        <dbReference type="ARBA" id="ARBA00004651"/>
    </source>
</evidence>
<dbReference type="InParanoid" id="A0A6L2PK77"/>
<feature type="domain" description="Ionotropic glutamate receptor C-terminal" evidence="13">
    <location>
        <begin position="244"/>
        <end position="355"/>
    </location>
</feature>
<evidence type="ECO:0000256" key="8">
    <source>
        <dbReference type="ARBA" id="ARBA00023136"/>
    </source>
</evidence>
<proteinExistence type="inferred from homology"/>
<dbReference type="GO" id="GO:0015276">
    <property type="term" value="F:ligand-gated monoatomic ion channel activity"/>
    <property type="evidence" value="ECO:0007669"/>
    <property type="project" value="InterPro"/>
</dbReference>
<dbReference type="OrthoDB" id="8182981at2759"/>
<feature type="domain" description="Ionotropic glutamate receptor L-glutamate and glycine-binding" evidence="14">
    <location>
        <begin position="143"/>
        <end position="226"/>
    </location>
</feature>
<evidence type="ECO:0000256" key="12">
    <source>
        <dbReference type="ARBA" id="ARBA00023303"/>
    </source>
</evidence>
<evidence type="ECO:0000256" key="11">
    <source>
        <dbReference type="ARBA" id="ARBA00023286"/>
    </source>
</evidence>
<evidence type="ECO:0000256" key="3">
    <source>
        <dbReference type="ARBA" id="ARBA00022448"/>
    </source>
</evidence>
<keyword evidence="3" id="KW-0813">Transport</keyword>
<dbReference type="InterPro" id="IPR001320">
    <property type="entry name" value="Iontro_rcpt_C"/>
</dbReference>
<evidence type="ECO:0000256" key="4">
    <source>
        <dbReference type="ARBA" id="ARBA00022475"/>
    </source>
</evidence>
<accession>A0A6L2PK77</accession>
<dbReference type="PANTHER" id="PTHR42643:SF24">
    <property type="entry name" value="IONOTROPIC RECEPTOR 60A"/>
    <property type="match status" value="1"/>
</dbReference>
<keyword evidence="4" id="KW-1003">Cell membrane</keyword>
<reference evidence="16" key="1">
    <citation type="submission" date="2020-01" db="EMBL/GenBank/DDBJ databases">
        <title>Draft genome sequence of the Termite Coptotermes fromosanus.</title>
        <authorList>
            <person name="Itakura S."/>
            <person name="Yosikawa Y."/>
            <person name="Umezawa K."/>
        </authorList>
    </citation>
    <scope>NUCLEOTIDE SEQUENCE [LARGE SCALE GENOMIC DNA]</scope>
</reference>
<dbReference type="InterPro" id="IPR019594">
    <property type="entry name" value="Glu/Gly-bd"/>
</dbReference>
<dbReference type="Proteomes" id="UP000502823">
    <property type="component" value="Unassembled WGS sequence"/>
</dbReference>
<keyword evidence="8" id="KW-0472">Membrane</keyword>
<protein>
    <submittedName>
        <fullName evidence="15">Uncharacterized protein</fullName>
    </submittedName>
</protein>
<evidence type="ECO:0000256" key="10">
    <source>
        <dbReference type="ARBA" id="ARBA00023180"/>
    </source>
</evidence>
<comment type="subcellular location">
    <subcellularLocation>
        <location evidence="1">Cell membrane</location>
        <topology evidence="1">Multi-pass membrane protein</topology>
    </subcellularLocation>
</comment>
<keyword evidence="12" id="KW-0407">Ion channel</keyword>
<evidence type="ECO:0000256" key="2">
    <source>
        <dbReference type="ARBA" id="ARBA00008685"/>
    </source>
</evidence>
<evidence type="ECO:0000256" key="6">
    <source>
        <dbReference type="ARBA" id="ARBA00022989"/>
    </source>
</evidence>